<proteinExistence type="predicted"/>
<evidence type="ECO:0008006" key="4">
    <source>
        <dbReference type="Google" id="ProtNLM"/>
    </source>
</evidence>
<dbReference type="Proteomes" id="UP000054317">
    <property type="component" value="Unassembled WGS sequence"/>
</dbReference>
<gene>
    <name evidence="2" type="ORF">TRAVEDRAFT_53911</name>
</gene>
<dbReference type="OrthoDB" id="5584477at2759"/>
<feature type="compositionally biased region" description="Pro residues" evidence="1">
    <location>
        <begin position="1"/>
        <end position="20"/>
    </location>
</feature>
<name>R7S7F8_TRAVS</name>
<keyword evidence="3" id="KW-1185">Reference proteome</keyword>
<evidence type="ECO:0000313" key="2">
    <source>
        <dbReference type="EMBL" id="EIW51916.1"/>
    </source>
</evidence>
<dbReference type="EMBL" id="JH711797">
    <property type="protein sequence ID" value="EIW51916.1"/>
    <property type="molecule type" value="Genomic_DNA"/>
</dbReference>
<protein>
    <recommendedName>
        <fullName evidence="4">Fungal-type protein kinase domain-containing protein</fullName>
    </recommendedName>
</protein>
<dbReference type="OMA" id="GAMIYWE"/>
<evidence type="ECO:0000313" key="3">
    <source>
        <dbReference type="Proteomes" id="UP000054317"/>
    </source>
</evidence>
<dbReference type="AlphaFoldDB" id="R7S7F8"/>
<dbReference type="GeneID" id="19417258"/>
<organism evidence="2 3">
    <name type="scientific">Trametes versicolor (strain FP-101664)</name>
    <name type="common">White-rot fungus</name>
    <name type="synonym">Coriolus versicolor</name>
    <dbReference type="NCBI Taxonomy" id="717944"/>
    <lineage>
        <taxon>Eukaryota</taxon>
        <taxon>Fungi</taxon>
        <taxon>Dikarya</taxon>
        <taxon>Basidiomycota</taxon>
        <taxon>Agaricomycotina</taxon>
        <taxon>Agaricomycetes</taxon>
        <taxon>Polyporales</taxon>
        <taxon>Polyporaceae</taxon>
        <taxon>Trametes</taxon>
    </lineage>
</organism>
<dbReference type="KEGG" id="tvs:TRAVEDRAFT_53911"/>
<sequence>MTNPSPADPPAATPTDPVPAMPASDAGGPSPDHTQTDGEAAPPPPMTRPSRVRAVSPRALSEMKNGRELVWAVLCALIGHKEIYEQADGELHGDINPNSIVLLDHPGDARPWDQPGRTAGAMIYWEAPISIQTARKVGEVRDRPVPPPQQRRAMPPWACGYRWEH</sequence>
<dbReference type="RefSeq" id="XP_008045041.1">
    <property type="nucleotide sequence ID" value="XM_008046850.1"/>
</dbReference>
<reference evidence="3" key="1">
    <citation type="journal article" date="2012" name="Science">
        <title>The Paleozoic origin of enzymatic lignin decomposition reconstructed from 31 fungal genomes.</title>
        <authorList>
            <person name="Floudas D."/>
            <person name="Binder M."/>
            <person name="Riley R."/>
            <person name="Barry K."/>
            <person name="Blanchette R.A."/>
            <person name="Henrissat B."/>
            <person name="Martinez A.T."/>
            <person name="Otillar R."/>
            <person name="Spatafora J.W."/>
            <person name="Yadav J.S."/>
            <person name="Aerts A."/>
            <person name="Benoit I."/>
            <person name="Boyd A."/>
            <person name="Carlson A."/>
            <person name="Copeland A."/>
            <person name="Coutinho P.M."/>
            <person name="de Vries R.P."/>
            <person name="Ferreira P."/>
            <person name="Findley K."/>
            <person name="Foster B."/>
            <person name="Gaskell J."/>
            <person name="Glotzer D."/>
            <person name="Gorecki P."/>
            <person name="Heitman J."/>
            <person name="Hesse C."/>
            <person name="Hori C."/>
            <person name="Igarashi K."/>
            <person name="Jurgens J.A."/>
            <person name="Kallen N."/>
            <person name="Kersten P."/>
            <person name="Kohler A."/>
            <person name="Kuees U."/>
            <person name="Kumar T.K.A."/>
            <person name="Kuo A."/>
            <person name="LaButti K."/>
            <person name="Larrondo L.F."/>
            <person name="Lindquist E."/>
            <person name="Ling A."/>
            <person name="Lombard V."/>
            <person name="Lucas S."/>
            <person name="Lundell T."/>
            <person name="Martin R."/>
            <person name="McLaughlin D.J."/>
            <person name="Morgenstern I."/>
            <person name="Morin E."/>
            <person name="Murat C."/>
            <person name="Nagy L.G."/>
            <person name="Nolan M."/>
            <person name="Ohm R.A."/>
            <person name="Patyshakuliyeva A."/>
            <person name="Rokas A."/>
            <person name="Ruiz-Duenas F.J."/>
            <person name="Sabat G."/>
            <person name="Salamov A."/>
            <person name="Samejima M."/>
            <person name="Schmutz J."/>
            <person name="Slot J.C."/>
            <person name="St John F."/>
            <person name="Stenlid J."/>
            <person name="Sun H."/>
            <person name="Sun S."/>
            <person name="Syed K."/>
            <person name="Tsang A."/>
            <person name="Wiebenga A."/>
            <person name="Young D."/>
            <person name="Pisabarro A."/>
            <person name="Eastwood D.C."/>
            <person name="Martin F."/>
            <person name="Cullen D."/>
            <person name="Grigoriev I.V."/>
            <person name="Hibbett D.S."/>
        </authorList>
    </citation>
    <scope>NUCLEOTIDE SEQUENCE [LARGE SCALE GENOMIC DNA]</scope>
    <source>
        <strain evidence="3">FP-101664</strain>
    </source>
</reference>
<feature type="region of interest" description="Disordered" evidence="1">
    <location>
        <begin position="1"/>
        <end position="58"/>
    </location>
</feature>
<evidence type="ECO:0000256" key="1">
    <source>
        <dbReference type="SAM" id="MobiDB-lite"/>
    </source>
</evidence>
<accession>R7S7F8</accession>